<gene>
    <name evidence="8 11" type="primary">bamA</name>
    <name evidence="11" type="ORF">D1Z90_06810</name>
</gene>
<protein>
    <recommendedName>
        <fullName evidence="8 9">Outer membrane protein assembly factor BamA</fullName>
    </recommendedName>
</protein>
<dbReference type="InterPro" id="IPR000184">
    <property type="entry name" value="Bac_surfAg_D15"/>
</dbReference>
<dbReference type="Pfam" id="PF07244">
    <property type="entry name" value="POTRA"/>
    <property type="match status" value="4"/>
</dbReference>
<sequence precursor="true">MAKRRFFAPSLVAGACLLSQSVMAEVFTVEDIKLEGLQRVTLGAALLNLPIRVGDEVDSFTLSQAVKSLYRSGNFEDITVFRDDGQLILKVLERPTINNIELSGNKAIKEEQLQETLDAANVRVGDALDRTSLANIEKSLEDFYHSVGKYGAQVTAVVTALPRNRVDLTFEFVEGRSAEIQQINIIGNTLFAEEDLIKQIELTDSAPWWNFLADNKYQKQKLAGDLETIRSYYLDRGYIQVNIDDTQVSMTPDRKGIYITVNVEEGEQFTVKDVTLSGDLLGKDDDINQLVAVSAGDIYSGADVRSVEESISKFLGRHGYAYPKVTTYPQINDDDKTVSLTVSVDPGKRIYVRRINISGNQETKDVVLRREMRQMESSWLSSENIELSRGRLNRLGYFETVDINTVRVPGREDLVDVDVTVKEQAAGSINAGIGYGTESGLSLSAGVQQSNFLGSGNKVGFNASTNDYSKNADINFTNPYFTKDGVSLGGRIFYTDFEAAEANIVDYNNTTYGIRGTLGFPVNEYNRLNFGVGYERNKISQLKAYLQIQQFWDIYESQVEDNGSVTFDTIDFTGSWTRNTLDRGQFATSGSYQSLSGKVTTPGSDLQYFKIKYELRNYFRLSEDGDWSFLVRGTAGYGNGYGDIDGNDQILPFFENFYAGGFSTIRGFKSNTVGPKALHNNHNNGNNSIVATDDSVGGNAVYTLSAEFIVPTPFLDEAYTRQVRTSLFVDAGETWDTEFNPDWANPDYCSYNCNYLGDYSKPGRVRVSAGVQVQWISPMGPLVFTLSQPLKEYDGDKTEVFSFNIGQTF</sequence>
<dbReference type="FunFam" id="2.40.160.50:FF:000001">
    <property type="entry name" value="Outer membrane protein assembly factor BamA"/>
    <property type="match status" value="1"/>
</dbReference>
<dbReference type="InterPro" id="IPR034746">
    <property type="entry name" value="POTRA"/>
</dbReference>
<dbReference type="PIRSF" id="PIRSF006076">
    <property type="entry name" value="OM_assembly_OMP85"/>
    <property type="match status" value="1"/>
</dbReference>
<dbReference type="Gene3D" id="3.10.20.310">
    <property type="entry name" value="membrane protein fhac"/>
    <property type="match status" value="5"/>
</dbReference>
<feature type="domain" description="POTRA" evidence="10">
    <location>
        <begin position="178"/>
        <end position="266"/>
    </location>
</feature>
<evidence type="ECO:0000256" key="5">
    <source>
        <dbReference type="ARBA" id="ARBA00022737"/>
    </source>
</evidence>
<feature type="signal peptide" evidence="8">
    <location>
        <begin position="1"/>
        <end position="24"/>
    </location>
</feature>
<evidence type="ECO:0000256" key="1">
    <source>
        <dbReference type="ARBA" id="ARBA00004370"/>
    </source>
</evidence>
<keyword evidence="12" id="KW-1185">Reference proteome</keyword>
<keyword evidence="7 8" id="KW-0998">Cell outer membrane</keyword>
<reference evidence="11 12" key="1">
    <citation type="submission" date="2018-09" db="EMBL/GenBank/DDBJ databases">
        <authorList>
            <person name="Wang F."/>
        </authorList>
    </citation>
    <scope>NUCLEOTIDE SEQUENCE [LARGE SCALE GENOMIC DNA]</scope>
    <source>
        <strain evidence="11 12">PLHSC7-2</strain>
    </source>
</reference>
<accession>A0A418YGV2</accession>
<dbReference type="PROSITE" id="PS51779">
    <property type="entry name" value="POTRA"/>
    <property type="match status" value="5"/>
</dbReference>
<organism evidence="11 12">
    <name type="scientific">Motilimonas pumila</name>
    <dbReference type="NCBI Taxonomy" id="2303987"/>
    <lineage>
        <taxon>Bacteria</taxon>
        <taxon>Pseudomonadati</taxon>
        <taxon>Pseudomonadota</taxon>
        <taxon>Gammaproteobacteria</taxon>
        <taxon>Alteromonadales</taxon>
        <taxon>Alteromonadales genera incertae sedis</taxon>
        <taxon>Motilimonas</taxon>
    </lineage>
</organism>
<dbReference type="Gene3D" id="2.40.160.50">
    <property type="entry name" value="membrane protein fhac: a member of the omp85/tpsb transporter family"/>
    <property type="match status" value="1"/>
</dbReference>
<evidence type="ECO:0000313" key="12">
    <source>
        <dbReference type="Proteomes" id="UP000283255"/>
    </source>
</evidence>
<comment type="similarity">
    <text evidence="8">Belongs to the BamA family.</text>
</comment>
<dbReference type="InterPro" id="IPR039910">
    <property type="entry name" value="D15-like"/>
</dbReference>
<comment type="subcellular location">
    <subcellularLocation>
        <location evidence="8">Cell outer membrane</location>
    </subcellularLocation>
    <subcellularLocation>
        <location evidence="1">Membrane</location>
    </subcellularLocation>
</comment>
<feature type="chain" id="PRO_5019592490" description="Outer membrane protein assembly factor BamA" evidence="8">
    <location>
        <begin position="25"/>
        <end position="809"/>
    </location>
</feature>
<feature type="domain" description="POTRA" evidence="10">
    <location>
        <begin position="27"/>
        <end position="94"/>
    </location>
</feature>
<keyword evidence="5 8" id="KW-0677">Repeat</keyword>
<comment type="subunit">
    <text evidence="8">Part of the Bam complex.</text>
</comment>
<keyword evidence="3 8" id="KW-0812">Transmembrane</keyword>
<evidence type="ECO:0000256" key="4">
    <source>
        <dbReference type="ARBA" id="ARBA00022729"/>
    </source>
</evidence>
<keyword evidence="4 8" id="KW-0732">Signal</keyword>
<proteinExistence type="inferred from homology"/>
<feature type="domain" description="POTRA" evidence="10">
    <location>
        <begin position="269"/>
        <end position="347"/>
    </location>
</feature>
<dbReference type="NCBIfam" id="TIGR03303">
    <property type="entry name" value="OM_YaeT"/>
    <property type="match status" value="1"/>
</dbReference>
<dbReference type="GO" id="GO:1990063">
    <property type="term" value="C:Bam protein complex"/>
    <property type="evidence" value="ECO:0007669"/>
    <property type="project" value="TreeGrafter"/>
</dbReference>
<dbReference type="RefSeq" id="WP_119910001.1">
    <property type="nucleotide sequence ID" value="NZ_QZCH01000005.1"/>
</dbReference>
<keyword evidence="2 8" id="KW-1134">Transmembrane beta strand</keyword>
<evidence type="ECO:0000313" key="11">
    <source>
        <dbReference type="EMBL" id="RJG49070.1"/>
    </source>
</evidence>
<feature type="domain" description="POTRA" evidence="10">
    <location>
        <begin position="350"/>
        <end position="424"/>
    </location>
</feature>
<dbReference type="EMBL" id="QZCH01000005">
    <property type="protein sequence ID" value="RJG49070.1"/>
    <property type="molecule type" value="Genomic_DNA"/>
</dbReference>
<reference evidence="11 12" key="2">
    <citation type="submission" date="2019-01" db="EMBL/GenBank/DDBJ databases">
        <title>Motilimonas pumilus sp. nov., isolated from the gut of sea cucumber (Apostichopus japonicus).</title>
        <authorList>
            <person name="Wang F.-Q."/>
            <person name="Ren L.-H."/>
            <person name="Lin Y.-W."/>
            <person name="Sun G.-H."/>
            <person name="Du Z.-J."/>
            <person name="Zhao J.-X."/>
            <person name="Liu X.-J."/>
            <person name="Liu L.-J."/>
        </authorList>
    </citation>
    <scope>NUCLEOTIDE SEQUENCE [LARGE SCALE GENOMIC DNA]</scope>
    <source>
        <strain evidence="11 12">PLHSC7-2</strain>
    </source>
</reference>
<dbReference type="InterPro" id="IPR023707">
    <property type="entry name" value="OM_assembly_BamA"/>
</dbReference>
<evidence type="ECO:0000256" key="2">
    <source>
        <dbReference type="ARBA" id="ARBA00022452"/>
    </source>
</evidence>
<evidence type="ECO:0000256" key="3">
    <source>
        <dbReference type="ARBA" id="ARBA00022692"/>
    </source>
</evidence>
<dbReference type="AlphaFoldDB" id="A0A418YGV2"/>
<dbReference type="PROSITE" id="PS51257">
    <property type="entry name" value="PROKAR_LIPOPROTEIN"/>
    <property type="match status" value="1"/>
</dbReference>
<feature type="domain" description="POTRA" evidence="10">
    <location>
        <begin position="95"/>
        <end position="175"/>
    </location>
</feature>
<comment type="caution">
    <text evidence="11">The sequence shown here is derived from an EMBL/GenBank/DDBJ whole genome shotgun (WGS) entry which is preliminary data.</text>
</comment>
<name>A0A418YGV2_9GAMM</name>
<dbReference type="OrthoDB" id="9803054at2"/>
<evidence type="ECO:0000256" key="8">
    <source>
        <dbReference type="HAMAP-Rule" id="MF_01430"/>
    </source>
</evidence>
<evidence type="ECO:0000256" key="6">
    <source>
        <dbReference type="ARBA" id="ARBA00023136"/>
    </source>
</evidence>
<evidence type="ECO:0000256" key="7">
    <source>
        <dbReference type="ARBA" id="ARBA00023237"/>
    </source>
</evidence>
<comment type="function">
    <text evidence="8">Part of the outer membrane protein assembly complex, which is involved in assembly and insertion of beta-barrel proteins into the outer membrane.</text>
</comment>
<dbReference type="Proteomes" id="UP000283255">
    <property type="component" value="Unassembled WGS sequence"/>
</dbReference>
<dbReference type="PANTHER" id="PTHR12815">
    <property type="entry name" value="SORTING AND ASSEMBLY MACHINERY SAMM50 PROTEIN FAMILY MEMBER"/>
    <property type="match status" value="1"/>
</dbReference>
<dbReference type="GO" id="GO:0043165">
    <property type="term" value="P:Gram-negative-bacterium-type cell outer membrane assembly"/>
    <property type="evidence" value="ECO:0007669"/>
    <property type="project" value="UniProtKB-UniRule"/>
</dbReference>
<dbReference type="InterPro" id="IPR010827">
    <property type="entry name" value="BamA/TamA_POTRA"/>
</dbReference>
<dbReference type="HAMAP" id="MF_01430">
    <property type="entry name" value="OM_assembly_BamA"/>
    <property type="match status" value="1"/>
</dbReference>
<keyword evidence="6 8" id="KW-0472">Membrane</keyword>
<evidence type="ECO:0000256" key="9">
    <source>
        <dbReference type="NCBIfam" id="TIGR03303"/>
    </source>
</evidence>
<evidence type="ECO:0000259" key="10">
    <source>
        <dbReference type="PROSITE" id="PS51779"/>
    </source>
</evidence>
<dbReference type="FunFam" id="3.10.20.310:FF:000002">
    <property type="entry name" value="Outer membrane protein assembly factor BamA"/>
    <property type="match status" value="1"/>
</dbReference>
<dbReference type="Pfam" id="PF01103">
    <property type="entry name" value="Omp85"/>
    <property type="match status" value="1"/>
</dbReference>
<dbReference type="PANTHER" id="PTHR12815:SF23">
    <property type="entry name" value="OUTER MEMBRANE PROTEIN ASSEMBLY FACTOR BAMA"/>
    <property type="match status" value="1"/>
</dbReference>
<dbReference type="GO" id="GO:0051205">
    <property type="term" value="P:protein insertion into membrane"/>
    <property type="evidence" value="ECO:0007669"/>
    <property type="project" value="UniProtKB-UniRule"/>
</dbReference>